<dbReference type="EMBL" id="CP047415">
    <property type="protein sequence ID" value="QLL73850.1"/>
    <property type="molecule type" value="Genomic_DNA"/>
</dbReference>
<organism evidence="1 2">
    <name type="scientific">Lactobacillus crispatus</name>
    <dbReference type="NCBI Taxonomy" id="47770"/>
    <lineage>
        <taxon>Bacteria</taxon>
        <taxon>Bacillati</taxon>
        <taxon>Bacillota</taxon>
        <taxon>Bacilli</taxon>
        <taxon>Lactobacillales</taxon>
        <taxon>Lactobacillaceae</taxon>
        <taxon>Lactobacillus</taxon>
    </lineage>
</organism>
<dbReference type="Proteomes" id="UP000510660">
    <property type="component" value="Chromosome"/>
</dbReference>
<proteinExistence type="predicted"/>
<name>A0A7H9E878_9LACO</name>
<protein>
    <submittedName>
        <fullName evidence="1">Uncharacterized protein</fullName>
    </submittedName>
</protein>
<accession>A0A7H9E878</accession>
<gene>
    <name evidence="1" type="ORF">GTO85_05465</name>
</gene>
<evidence type="ECO:0000313" key="2">
    <source>
        <dbReference type="Proteomes" id="UP000510660"/>
    </source>
</evidence>
<dbReference type="AlphaFoldDB" id="A0A7H9E878"/>
<sequence>MTTKRKINQNNCYLCSTLNAFHDGPDLYASTMNKFHVNLNEMDGKWYLMIKGLPYPIKHCPNCGRRLDKDAKFEMTDWL</sequence>
<evidence type="ECO:0000313" key="1">
    <source>
        <dbReference type="EMBL" id="QLL73850.1"/>
    </source>
</evidence>
<dbReference type="RefSeq" id="WP_126708853.1">
    <property type="nucleotide sequence ID" value="NZ_CP026503.1"/>
</dbReference>
<reference evidence="1 2" key="1">
    <citation type="submission" date="2020-01" db="EMBL/GenBank/DDBJ databases">
        <title>Complete and circular genome sequences of six lactobacillus isolates from horses.</title>
        <authorList>
            <person name="Hassan H.M."/>
        </authorList>
    </citation>
    <scope>NUCLEOTIDE SEQUENCE [LARGE SCALE GENOMIC DNA]</scope>
    <source>
        <strain evidence="1 2">1D</strain>
    </source>
</reference>